<proteinExistence type="predicted"/>
<organism evidence="1">
    <name type="scientific">viral metagenome</name>
    <dbReference type="NCBI Taxonomy" id="1070528"/>
    <lineage>
        <taxon>unclassified sequences</taxon>
        <taxon>metagenomes</taxon>
        <taxon>organismal metagenomes</taxon>
    </lineage>
</organism>
<dbReference type="EMBL" id="MN739626">
    <property type="protein sequence ID" value="QHT16469.1"/>
    <property type="molecule type" value="Genomic_DNA"/>
</dbReference>
<reference evidence="1" key="1">
    <citation type="journal article" date="2020" name="Nature">
        <title>Giant virus diversity and host interactions through global metagenomics.</title>
        <authorList>
            <person name="Schulz F."/>
            <person name="Roux S."/>
            <person name="Paez-Espino D."/>
            <person name="Jungbluth S."/>
            <person name="Walsh D.A."/>
            <person name="Denef V.J."/>
            <person name="McMahon K.D."/>
            <person name="Konstantinidis K.T."/>
            <person name="Eloe-Fadrosh E.A."/>
            <person name="Kyrpides N.C."/>
            <person name="Woyke T."/>
        </authorList>
    </citation>
    <scope>NUCLEOTIDE SEQUENCE</scope>
    <source>
        <strain evidence="1">GVMAG-M-3300023174-189</strain>
    </source>
</reference>
<evidence type="ECO:0000313" key="1">
    <source>
        <dbReference type="EMBL" id="QHT16469.1"/>
    </source>
</evidence>
<sequence>MPKEYYCEQLKELKIIGKCIRIISTNSNGSCDTSTYNIKKEDLIAITSTYEGTYFLFKDIYIRIKYAYGFKDQINSIIKSEIEGNVEPSIDLIGLNS</sequence>
<name>A0A6C0DKM0_9ZZZZ</name>
<dbReference type="AlphaFoldDB" id="A0A6C0DKM0"/>
<accession>A0A6C0DKM0</accession>
<protein>
    <submittedName>
        <fullName evidence="1">Uncharacterized protein</fullName>
    </submittedName>
</protein>